<evidence type="ECO:0000313" key="1">
    <source>
        <dbReference type="EMBL" id="AGE96422.1"/>
    </source>
</evidence>
<dbReference type="VEuPathDB" id="MicrosporidiaDB:AEWR_031230"/>
<dbReference type="VEuPathDB" id="MicrosporidiaDB:AEWD_031230"/>
<sequence>MQMEGKPLGEVLDLETLTNKRVCIDEVLPQNVDFLVIDLSDALGLSIFTFSETAMHYRKIAESHSKKIVVRSFYDGDYALSDIVDDVWSAANIHGNNVSGKFLVYRSGTCKKSDWYGCDVVVRVQPLDSGVSADVDGRILVFSRSRRYPELRYKVLRNKTVYYTV</sequence>
<dbReference type="VEuPathDB" id="MicrosporidiaDB:M970_031230"/>
<protein>
    <submittedName>
        <fullName evidence="1">Uncharacterized protein</fullName>
    </submittedName>
</protein>
<organism evidence="1">
    <name type="scientific">Encephalitozoon cuniculi</name>
    <name type="common">Microsporidian parasite</name>
    <dbReference type="NCBI Taxonomy" id="6035"/>
    <lineage>
        <taxon>Eukaryota</taxon>
        <taxon>Fungi</taxon>
        <taxon>Fungi incertae sedis</taxon>
        <taxon>Microsporidia</taxon>
        <taxon>Unikaryonidae</taxon>
        <taxon>Encephalitozoon</taxon>
    </lineage>
</organism>
<reference evidence="1" key="1">
    <citation type="journal article" date="2013" name="Eukaryot. Cell">
        <title>Extremely Reduced Levels of Heterozygosity in the Vertebrate Pathogen Encephalitozoon cuniculi.</title>
        <authorList>
            <person name="Selman M."/>
            <person name="Sak B."/>
            <person name="Kvac M."/>
            <person name="Farinelli L."/>
            <person name="Weiss L.M."/>
            <person name="Corradi N."/>
        </authorList>
    </citation>
    <scope>NUCLEOTIDE SEQUENCE</scope>
</reference>
<dbReference type="VEuPathDB" id="MicrosporidiaDB:ECU03_1300"/>
<dbReference type="VEuPathDB" id="MicrosporidiaDB:AEWQ_031230"/>
<dbReference type="AlphaFoldDB" id="M1KAR7"/>
<dbReference type="EMBL" id="KC513618">
    <property type="protein sequence ID" value="AGE96422.1"/>
    <property type="molecule type" value="Genomic_DNA"/>
</dbReference>
<accession>M1KAR7</accession>
<name>M1KAR7_ENCCN</name>
<gene>
    <name evidence="1" type="ORF">ECU03_1300</name>
</gene>
<proteinExistence type="predicted"/>